<protein>
    <recommendedName>
        <fullName evidence="13">Two-component system, response regulator YesN</fullName>
    </recommendedName>
</protein>
<evidence type="ECO:0000256" key="5">
    <source>
        <dbReference type="ARBA" id="ARBA00023015"/>
    </source>
</evidence>
<evidence type="ECO:0000256" key="1">
    <source>
        <dbReference type="ARBA" id="ARBA00004496"/>
    </source>
</evidence>
<gene>
    <name evidence="11" type="ORF">GCM10010911_40640</name>
</gene>
<dbReference type="SMART" id="SM00342">
    <property type="entry name" value="HTH_ARAC"/>
    <property type="match status" value="1"/>
</dbReference>
<keyword evidence="12" id="KW-1185">Reference proteome</keyword>
<dbReference type="EMBL" id="BMHP01000003">
    <property type="protein sequence ID" value="GGD78466.1"/>
    <property type="molecule type" value="Genomic_DNA"/>
</dbReference>
<dbReference type="PRINTS" id="PR00032">
    <property type="entry name" value="HTHARAC"/>
</dbReference>
<feature type="domain" description="HTH araC/xylS-type" evidence="9">
    <location>
        <begin position="430"/>
        <end position="528"/>
    </location>
</feature>
<dbReference type="CDD" id="cd17536">
    <property type="entry name" value="REC_YesN-like"/>
    <property type="match status" value="1"/>
</dbReference>
<evidence type="ECO:0000256" key="2">
    <source>
        <dbReference type="ARBA" id="ARBA00022490"/>
    </source>
</evidence>
<dbReference type="PROSITE" id="PS50110">
    <property type="entry name" value="RESPONSE_REGULATORY"/>
    <property type="match status" value="1"/>
</dbReference>
<dbReference type="InterPro" id="IPR001789">
    <property type="entry name" value="Sig_transdc_resp-reg_receiver"/>
</dbReference>
<keyword evidence="6" id="KW-0238">DNA-binding</keyword>
<evidence type="ECO:0000313" key="12">
    <source>
        <dbReference type="Proteomes" id="UP000612456"/>
    </source>
</evidence>
<dbReference type="GO" id="GO:0003700">
    <property type="term" value="F:DNA-binding transcription factor activity"/>
    <property type="evidence" value="ECO:0007669"/>
    <property type="project" value="InterPro"/>
</dbReference>
<name>A0A917DYE0_9BACL</name>
<evidence type="ECO:0000256" key="7">
    <source>
        <dbReference type="ARBA" id="ARBA00023163"/>
    </source>
</evidence>
<dbReference type="Proteomes" id="UP000612456">
    <property type="component" value="Unassembled WGS sequence"/>
</dbReference>
<organism evidence="11 12">
    <name type="scientific">Paenibacillus nasutitermitis</name>
    <dbReference type="NCBI Taxonomy" id="1652958"/>
    <lineage>
        <taxon>Bacteria</taxon>
        <taxon>Bacillati</taxon>
        <taxon>Bacillota</taxon>
        <taxon>Bacilli</taxon>
        <taxon>Bacillales</taxon>
        <taxon>Paenibacillaceae</taxon>
        <taxon>Paenibacillus</taxon>
    </lineage>
</organism>
<dbReference type="InterPro" id="IPR018062">
    <property type="entry name" value="HTH_AraC-typ_CS"/>
</dbReference>
<dbReference type="InterPro" id="IPR020449">
    <property type="entry name" value="Tscrpt_reg_AraC-type_HTH"/>
</dbReference>
<dbReference type="PANTHER" id="PTHR42713:SF3">
    <property type="entry name" value="TRANSCRIPTIONAL REGULATORY PROTEIN HPTR"/>
    <property type="match status" value="1"/>
</dbReference>
<dbReference type="GO" id="GO:0000160">
    <property type="term" value="P:phosphorelay signal transduction system"/>
    <property type="evidence" value="ECO:0007669"/>
    <property type="project" value="UniProtKB-KW"/>
</dbReference>
<evidence type="ECO:0000256" key="3">
    <source>
        <dbReference type="ARBA" id="ARBA00022553"/>
    </source>
</evidence>
<dbReference type="GO" id="GO:0043565">
    <property type="term" value="F:sequence-specific DNA binding"/>
    <property type="evidence" value="ECO:0007669"/>
    <property type="project" value="InterPro"/>
</dbReference>
<dbReference type="PANTHER" id="PTHR42713">
    <property type="entry name" value="HISTIDINE KINASE-RELATED"/>
    <property type="match status" value="1"/>
</dbReference>
<evidence type="ECO:0000256" key="8">
    <source>
        <dbReference type="PROSITE-ProRule" id="PRU00169"/>
    </source>
</evidence>
<dbReference type="PROSITE" id="PS01124">
    <property type="entry name" value="HTH_ARAC_FAMILY_2"/>
    <property type="match status" value="1"/>
</dbReference>
<dbReference type="InterPro" id="IPR009057">
    <property type="entry name" value="Homeodomain-like_sf"/>
</dbReference>
<sequence>MKIMIVEDEPLIREGLIRKIDWSRLGLQLACEASNGLEAIGEFERCKPDIVLTDVRMPGMDGLQFISKVHARFPRTKFVIISGFNEFDYVREAMQYNVKDYLLKPVDKDKLHTLLSDLCRQLHDEKQVAEDHSRLNKLHQMMRQSDLGADDFELTHLVSEPGADWSGSLPCSESGSRYWAAASIKITPCPDAARFKENDQSLARFAVMNLIHDTLATSKMEAVLFKHAYHPDEIVCFLGCEHAADLQPVAMLLEETLRWSADHLGLKVSIGIGGWKQALPKLRSSYLEALRNVKNRTLFGESKVYVEQDDEDGRPVYPLMTAQAREALSGMLEESNHQEFIQYTQRLFRAVAHQPAPRFEQLEYLYTEVIHLLRKQMTKMGVSDQAADMKPMAALENISTWRDIIPIIEQQLQQLKGPADRSLTGDEIIMSVRLYADQHYAENLSLQWVADCYPIHPNYFSRLFKQVVGISFNDYLTRVRMTRSKELLATTSLKITRISQLVGYEDQNYFCHVFKKSTGLSPSAYREDNRLNGNEC</sequence>
<dbReference type="SMART" id="SM00448">
    <property type="entry name" value="REC"/>
    <property type="match status" value="1"/>
</dbReference>
<reference evidence="11" key="1">
    <citation type="journal article" date="2014" name="Int. J. Syst. Evol. Microbiol.">
        <title>Complete genome sequence of Corynebacterium casei LMG S-19264T (=DSM 44701T), isolated from a smear-ripened cheese.</title>
        <authorList>
            <consortium name="US DOE Joint Genome Institute (JGI-PGF)"/>
            <person name="Walter F."/>
            <person name="Albersmeier A."/>
            <person name="Kalinowski J."/>
            <person name="Ruckert C."/>
        </authorList>
    </citation>
    <scope>NUCLEOTIDE SEQUENCE</scope>
    <source>
        <strain evidence="11">CGMCC 1.15178</strain>
    </source>
</reference>
<dbReference type="AlphaFoldDB" id="A0A917DYE0"/>
<dbReference type="PROSITE" id="PS00041">
    <property type="entry name" value="HTH_ARAC_FAMILY_1"/>
    <property type="match status" value="1"/>
</dbReference>
<dbReference type="InterPro" id="IPR018060">
    <property type="entry name" value="HTH_AraC"/>
</dbReference>
<dbReference type="GO" id="GO:0005737">
    <property type="term" value="C:cytoplasm"/>
    <property type="evidence" value="ECO:0007669"/>
    <property type="project" value="UniProtKB-SubCell"/>
</dbReference>
<dbReference type="Gene3D" id="3.40.50.2300">
    <property type="match status" value="1"/>
</dbReference>
<dbReference type="RefSeq" id="WP_188994327.1">
    <property type="nucleotide sequence ID" value="NZ_BMHP01000003.1"/>
</dbReference>
<keyword evidence="7" id="KW-0804">Transcription</keyword>
<keyword evidence="2" id="KW-0963">Cytoplasm</keyword>
<dbReference type="SUPFAM" id="SSF46689">
    <property type="entry name" value="Homeodomain-like"/>
    <property type="match status" value="2"/>
</dbReference>
<evidence type="ECO:0000313" key="11">
    <source>
        <dbReference type="EMBL" id="GGD78466.1"/>
    </source>
</evidence>
<evidence type="ECO:0000259" key="9">
    <source>
        <dbReference type="PROSITE" id="PS01124"/>
    </source>
</evidence>
<feature type="domain" description="Response regulatory" evidence="10">
    <location>
        <begin position="2"/>
        <end position="119"/>
    </location>
</feature>
<proteinExistence type="predicted"/>
<evidence type="ECO:0008006" key="13">
    <source>
        <dbReference type="Google" id="ProtNLM"/>
    </source>
</evidence>
<dbReference type="Gene3D" id="1.10.10.60">
    <property type="entry name" value="Homeodomain-like"/>
    <property type="match status" value="2"/>
</dbReference>
<dbReference type="InterPro" id="IPR051552">
    <property type="entry name" value="HptR"/>
</dbReference>
<evidence type="ECO:0000256" key="4">
    <source>
        <dbReference type="ARBA" id="ARBA00023012"/>
    </source>
</evidence>
<comment type="subcellular location">
    <subcellularLocation>
        <location evidence="1">Cytoplasm</location>
    </subcellularLocation>
</comment>
<evidence type="ECO:0000256" key="6">
    <source>
        <dbReference type="ARBA" id="ARBA00023125"/>
    </source>
</evidence>
<dbReference type="Pfam" id="PF00072">
    <property type="entry name" value="Response_reg"/>
    <property type="match status" value="1"/>
</dbReference>
<comment type="caution">
    <text evidence="11">The sequence shown here is derived from an EMBL/GenBank/DDBJ whole genome shotgun (WGS) entry which is preliminary data.</text>
</comment>
<feature type="modified residue" description="4-aspartylphosphate" evidence="8">
    <location>
        <position position="54"/>
    </location>
</feature>
<reference evidence="11" key="2">
    <citation type="submission" date="2020-09" db="EMBL/GenBank/DDBJ databases">
        <authorList>
            <person name="Sun Q."/>
            <person name="Zhou Y."/>
        </authorList>
    </citation>
    <scope>NUCLEOTIDE SEQUENCE</scope>
    <source>
        <strain evidence="11">CGMCC 1.15178</strain>
    </source>
</reference>
<dbReference type="Pfam" id="PF12833">
    <property type="entry name" value="HTH_18"/>
    <property type="match status" value="1"/>
</dbReference>
<dbReference type="InterPro" id="IPR011006">
    <property type="entry name" value="CheY-like_superfamily"/>
</dbReference>
<keyword evidence="4" id="KW-0902">Two-component regulatory system</keyword>
<keyword evidence="5" id="KW-0805">Transcription regulation</keyword>
<accession>A0A917DYE0</accession>
<keyword evidence="3 8" id="KW-0597">Phosphoprotein</keyword>
<evidence type="ECO:0000259" key="10">
    <source>
        <dbReference type="PROSITE" id="PS50110"/>
    </source>
</evidence>
<dbReference type="SUPFAM" id="SSF52172">
    <property type="entry name" value="CheY-like"/>
    <property type="match status" value="1"/>
</dbReference>